<accession>A0A8H6NP64</accession>
<sequence>MAEAFGVVASALAVAELTAKFGVSLFKLKQLWNEVQDVPESINRTLRQLELVRPVIAELEAVLLEQTGAAYHGSTAYSSIQACSQIVDEMETLAVELQSQIASAKRSRRSLAKLKVSFKRESIQDHHERLRFILDLVSISQMTCMIHRKDCFRTLTQMDASPLQRRPNTKKTTVSMQTSMMIADQLLNGDKSQYRHAVKRSQSLESLNTTQHHILSIQASKYASFRGHFEMIKHLLSMGLSLRETRNDGGAPIHDLWALSTDLGEVMRLYRYLLWNNLLDDPMQELFIPQARPDTPSRSFAHMGLFGIMWKFVEFREAILRDVGVNYYELALSVRFDTLSWYCVDPTTLINDLTYGNVQPVDFRAASRHRRVLETSLSGFAMVYASETPFFNVKDPLFSADPRTTTEENLFASWRQLARWLFRDMPLEELTGKESGFFQGVSTPLLDGMCYFFQASVLQNPPSILHKRDNMRQVRRFSKSWVEDVQSAGIDLTTYGERELDLLVRNDHILTSRWCSLDIGHPSDGYPLSGPRLVSFTYGPRPEDWELVWDPAAEEFAGDFWNLVEDRPLPMPGAWEEDG</sequence>
<gene>
    <name evidence="1" type="ORF">CMUS01_04059</name>
</gene>
<reference evidence="1" key="1">
    <citation type="journal article" date="2020" name="Phytopathology">
        <title>Genome Sequence Resources of Colletotrichum truncatum, C. plurivorum, C. musicola, and C. sojae: Four Species Pathogenic to Soybean (Glycine max).</title>
        <authorList>
            <person name="Rogerio F."/>
            <person name="Boufleur T.R."/>
            <person name="Ciampi-Guillardi M."/>
            <person name="Sukno S.A."/>
            <person name="Thon M.R."/>
            <person name="Massola Junior N.S."/>
            <person name="Baroncelli R."/>
        </authorList>
    </citation>
    <scope>NUCLEOTIDE SEQUENCE</scope>
    <source>
        <strain evidence="1">LFN0074</strain>
    </source>
</reference>
<evidence type="ECO:0000313" key="1">
    <source>
        <dbReference type="EMBL" id="KAF6840010.1"/>
    </source>
</evidence>
<organism evidence="1 2">
    <name type="scientific">Colletotrichum musicola</name>
    <dbReference type="NCBI Taxonomy" id="2175873"/>
    <lineage>
        <taxon>Eukaryota</taxon>
        <taxon>Fungi</taxon>
        <taxon>Dikarya</taxon>
        <taxon>Ascomycota</taxon>
        <taxon>Pezizomycotina</taxon>
        <taxon>Sordariomycetes</taxon>
        <taxon>Hypocreomycetidae</taxon>
        <taxon>Glomerellales</taxon>
        <taxon>Glomerellaceae</taxon>
        <taxon>Colletotrichum</taxon>
        <taxon>Colletotrichum orchidearum species complex</taxon>
    </lineage>
</organism>
<evidence type="ECO:0000313" key="2">
    <source>
        <dbReference type="Proteomes" id="UP000639643"/>
    </source>
</evidence>
<protein>
    <recommendedName>
        <fullName evidence="3">Fungal N-terminal domain-containing protein</fullName>
    </recommendedName>
</protein>
<dbReference type="EMBL" id="WIGM01000105">
    <property type="protein sequence ID" value="KAF6840010.1"/>
    <property type="molecule type" value="Genomic_DNA"/>
</dbReference>
<name>A0A8H6NP64_9PEZI</name>
<evidence type="ECO:0008006" key="3">
    <source>
        <dbReference type="Google" id="ProtNLM"/>
    </source>
</evidence>
<dbReference type="OrthoDB" id="3200163at2759"/>
<comment type="caution">
    <text evidence="1">The sequence shown here is derived from an EMBL/GenBank/DDBJ whole genome shotgun (WGS) entry which is preliminary data.</text>
</comment>
<dbReference type="AlphaFoldDB" id="A0A8H6NP64"/>
<proteinExistence type="predicted"/>
<dbReference type="Proteomes" id="UP000639643">
    <property type="component" value="Unassembled WGS sequence"/>
</dbReference>
<keyword evidence="2" id="KW-1185">Reference proteome</keyword>